<dbReference type="PROSITE" id="PS00463">
    <property type="entry name" value="ZN2_CY6_FUNGAL_1"/>
    <property type="match status" value="1"/>
</dbReference>
<organism evidence="5 6">
    <name type="scientific">Diplodia corticola</name>
    <dbReference type="NCBI Taxonomy" id="236234"/>
    <lineage>
        <taxon>Eukaryota</taxon>
        <taxon>Fungi</taxon>
        <taxon>Dikarya</taxon>
        <taxon>Ascomycota</taxon>
        <taxon>Pezizomycotina</taxon>
        <taxon>Dothideomycetes</taxon>
        <taxon>Dothideomycetes incertae sedis</taxon>
        <taxon>Botryosphaeriales</taxon>
        <taxon>Botryosphaeriaceae</taxon>
        <taxon>Diplodia</taxon>
    </lineage>
</organism>
<dbReference type="STRING" id="236234.A0A1J9QU21"/>
<evidence type="ECO:0000259" key="4">
    <source>
        <dbReference type="PROSITE" id="PS50048"/>
    </source>
</evidence>
<dbReference type="InterPro" id="IPR021858">
    <property type="entry name" value="Fun_TF"/>
</dbReference>
<dbReference type="GeneID" id="31015557"/>
<dbReference type="RefSeq" id="XP_020128722.1">
    <property type="nucleotide sequence ID" value="XM_020275296.1"/>
</dbReference>
<gene>
    <name evidence="5" type="ORF">BKCO1_3800082</name>
</gene>
<dbReference type="GO" id="GO:0005634">
    <property type="term" value="C:nucleus"/>
    <property type="evidence" value="ECO:0007669"/>
    <property type="project" value="UniProtKB-SubCell"/>
</dbReference>
<dbReference type="PANTHER" id="PTHR37534:SF12">
    <property type="entry name" value="ZN(2)-C6 FUNGAL-TYPE DOMAIN-CONTAINING PROTEIN"/>
    <property type="match status" value="1"/>
</dbReference>
<proteinExistence type="predicted"/>
<evidence type="ECO:0000256" key="1">
    <source>
        <dbReference type="ARBA" id="ARBA00004123"/>
    </source>
</evidence>
<feature type="domain" description="Zn(2)-C6 fungal-type" evidence="4">
    <location>
        <begin position="39"/>
        <end position="69"/>
    </location>
</feature>
<reference evidence="5 6" key="1">
    <citation type="submission" date="2016-10" db="EMBL/GenBank/DDBJ databases">
        <title>Proteomics and genomics reveal pathogen-plant mechanisms compatible with a hemibiotrophic lifestyle of Diplodia corticola.</title>
        <authorList>
            <person name="Fernandes I."/>
            <person name="De Jonge R."/>
            <person name="Van De Peer Y."/>
            <person name="Devreese B."/>
            <person name="Alves A."/>
            <person name="Esteves A.C."/>
        </authorList>
    </citation>
    <scope>NUCLEOTIDE SEQUENCE [LARGE SCALE GENOMIC DNA]</scope>
    <source>
        <strain evidence="5 6">CBS 112549</strain>
    </source>
</reference>
<name>A0A1J9QU21_9PEZI</name>
<dbReference type="GO" id="GO:0000981">
    <property type="term" value="F:DNA-binding transcription factor activity, RNA polymerase II-specific"/>
    <property type="evidence" value="ECO:0007669"/>
    <property type="project" value="InterPro"/>
</dbReference>
<dbReference type="GO" id="GO:0008270">
    <property type="term" value="F:zinc ion binding"/>
    <property type="evidence" value="ECO:0007669"/>
    <property type="project" value="InterPro"/>
</dbReference>
<evidence type="ECO:0000256" key="2">
    <source>
        <dbReference type="ARBA" id="ARBA00023242"/>
    </source>
</evidence>
<evidence type="ECO:0000256" key="3">
    <source>
        <dbReference type="SAM" id="MobiDB-lite"/>
    </source>
</evidence>
<dbReference type="InterPro" id="IPR001138">
    <property type="entry name" value="Zn2Cys6_DnaBD"/>
</dbReference>
<dbReference type="OrthoDB" id="5294180at2759"/>
<dbReference type="CDD" id="cd00067">
    <property type="entry name" value="GAL4"/>
    <property type="match status" value="1"/>
</dbReference>
<dbReference type="InterPro" id="IPR036864">
    <property type="entry name" value="Zn2-C6_fun-type_DNA-bd_sf"/>
</dbReference>
<dbReference type="Pfam" id="PF00172">
    <property type="entry name" value="Zn_clus"/>
    <property type="match status" value="1"/>
</dbReference>
<feature type="compositionally biased region" description="Polar residues" evidence="3">
    <location>
        <begin position="100"/>
        <end position="109"/>
    </location>
</feature>
<evidence type="ECO:0000313" key="6">
    <source>
        <dbReference type="Proteomes" id="UP000183809"/>
    </source>
</evidence>
<dbReference type="SMART" id="SM00066">
    <property type="entry name" value="GAL4"/>
    <property type="match status" value="1"/>
</dbReference>
<comment type="caution">
    <text evidence="5">The sequence shown here is derived from an EMBL/GenBank/DDBJ whole genome shotgun (WGS) entry which is preliminary data.</text>
</comment>
<comment type="subcellular location">
    <subcellularLocation>
        <location evidence="1">Nucleus</location>
    </subcellularLocation>
</comment>
<feature type="region of interest" description="Disordered" evidence="3">
    <location>
        <begin position="99"/>
        <end position="122"/>
    </location>
</feature>
<keyword evidence="6" id="KW-1185">Reference proteome</keyword>
<dbReference type="AlphaFoldDB" id="A0A1J9QU21"/>
<dbReference type="Gene3D" id="4.10.240.10">
    <property type="entry name" value="Zn(2)-C6 fungal-type DNA-binding domain"/>
    <property type="match status" value="1"/>
</dbReference>
<dbReference type="SUPFAM" id="SSF57701">
    <property type="entry name" value="Zn2/Cys6 DNA-binding domain"/>
    <property type="match status" value="1"/>
</dbReference>
<dbReference type="Proteomes" id="UP000183809">
    <property type="component" value="Unassembled WGS sequence"/>
</dbReference>
<dbReference type="Pfam" id="PF11951">
    <property type="entry name" value="Fungal_trans_2"/>
    <property type="match status" value="1"/>
</dbReference>
<keyword evidence="2" id="KW-0539">Nucleus</keyword>
<dbReference type="PROSITE" id="PS50048">
    <property type="entry name" value="ZN2_CY6_FUNGAL_2"/>
    <property type="match status" value="1"/>
</dbReference>
<evidence type="ECO:0000313" key="5">
    <source>
        <dbReference type="EMBL" id="OJD32462.1"/>
    </source>
</evidence>
<protein>
    <submittedName>
        <fullName evidence="5">Transcriptional regulatory protein pro-1</fullName>
    </submittedName>
</protein>
<dbReference type="EMBL" id="MNUE01000038">
    <property type="protein sequence ID" value="OJD32462.1"/>
    <property type="molecule type" value="Genomic_DNA"/>
</dbReference>
<accession>A0A1J9QU21</accession>
<sequence length="655" mass="73684">MSSATSASVQKSSTNMVGTNIAASAKQSSTKMHRRSRSGCFTCRLRRKKCDEGKPGCKACRHLGLQCEYKRPMWWSNNEHRRAHKEKIKNIIKRTKLNEKSSQAISLNPNTPPSLCHSLPTSDAYSDGHSKTRAASIDSQFSGDFNHVSPPHIYSVGMPQPMYDSYAQFQHFPPYEVDIKTERQMFVNDIPTRRDSTISTFSTFQPPAFNGLPACPENWIQQDFFEQKEEFTEEPLDFNFFDFPHGPFTPSHQATIQVEEGDQHLLNHFIDNVLRLIFPILEVNQHGSARSDVVLPALESNKCYLHCCLSIAAQHLKNSDHLEGEQIDNDIVRHRYQTISELCEALGRDTDHMQILEAALAMIFFQCAVGRPDDTLPDIPWHSHFQAAQSLIEKLELPQHLLALNGNPHAQPPFNMTLASWIDILGATMLGRSPLFAHCYREKMLASSPTGLAELMGCDDQIMYLISEIACLEAVKMENMDDVTLCAHIKLLGDQINLTEQSSGPLDNCYSSTGAIRPKQLKSNMTTVFRIAARIYLCSLVPAFDRQSPTSVGLVEQLTEAMSFIPAGPEGFDRSLVWPLLVAGSYSLEGSAFRSMFAERAALMGETAEVGSFGRIRELLKDVWAINDDNLMRGDKQSVHWRDVMHQKGWDFLLI</sequence>
<dbReference type="PANTHER" id="PTHR37534">
    <property type="entry name" value="TRANSCRIPTIONAL ACTIVATOR PROTEIN UGA3"/>
    <property type="match status" value="1"/>
</dbReference>